<reference evidence="1" key="2">
    <citation type="submission" date="2020-11" db="EMBL/GenBank/DDBJ databases">
        <authorList>
            <person name="McCartney M.A."/>
            <person name="Auch B."/>
            <person name="Kono T."/>
            <person name="Mallez S."/>
            <person name="Becker A."/>
            <person name="Gohl D.M."/>
            <person name="Silverstein K.A.T."/>
            <person name="Koren S."/>
            <person name="Bechman K.B."/>
            <person name="Herman A."/>
            <person name="Abrahante J.E."/>
            <person name="Garbe J."/>
        </authorList>
    </citation>
    <scope>NUCLEOTIDE SEQUENCE</scope>
    <source>
        <strain evidence="1">Duluth1</strain>
        <tissue evidence="1">Whole animal</tissue>
    </source>
</reference>
<evidence type="ECO:0000313" key="2">
    <source>
        <dbReference type="Proteomes" id="UP000828390"/>
    </source>
</evidence>
<comment type="caution">
    <text evidence="1">The sequence shown here is derived from an EMBL/GenBank/DDBJ whole genome shotgun (WGS) entry which is preliminary data.</text>
</comment>
<reference evidence="1" key="1">
    <citation type="journal article" date="2019" name="bioRxiv">
        <title>The Genome of the Zebra Mussel, Dreissena polymorpha: A Resource for Invasive Species Research.</title>
        <authorList>
            <person name="McCartney M.A."/>
            <person name="Auch B."/>
            <person name="Kono T."/>
            <person name="Mallez S."/>
            <person name="Zhang Y."/>
            <person name="Obille A."/>
            <person name="Becker A."/>
            <person name="Abrahante J.E."/>
            <person name="Garbe J."/>
            <person name="Badalamenti J.P."/>
            <person name="Herman A."/>
            <person name="Mangelson H."/>
            <person name="Liachko I."/>
            <person name="Sullivan S."/>
            <person name="Sone E.D."/>
            <person name="Koren S."/>
            <person name="Silverstein K.A.T."/>
            <person name="Beckman K.B."/>
            <person name="Gohl D.M."/>
        </authorList>
    </citation>
    <scope>NUCLEOTIDE SEQUENCE</scope>
    <source>
        <strain evidence="1">Duluth1</strain>
        <tissue evidence="1">Whole animal</tissue>
    </source>
</reference>
<protein>
    <submittedName>
        <fullName evidence="1">Uncharacterized protein</fullName>
    </submittedName>
</protein>
<organism evidence="1 2">
    <name type="scientific">Dreissena polymorpha</name>
    <name type="common">Zebra mussel</name>
    <name type="synonym">Mytilus polymorpha</name>
    <dbReference type="NCBI Taxonomy" id="45954"/>
    <lineage>
        <taxon>Eukaryota</taxon>
        <taxon>Metazoa</taxon>
        <taxon>Spiralia</taxon>
        <taxon>Lophotrochozoa</taxon>
        <taxon>Mollusca</taxon>
        <taxon>Bivalvia</taxon>
        <taxon>Autobranchia</taxon>
        <taxon>Heteroconchia</taxon>
        <taxon>Euheterodonta</taxon>
        <taxon>Imparidentia</taxon>
        <taxon>Neoheterodontei</taxon>
        <taxon>Myida</taxon>
        <taxon>Dreissenoidea</taxon>
        <taxon>Dreissenidae</taxon>
        <taxon>Dreissena</taxon>
    </lineage>
</organism>
<keyword evidence="2" id="KW-1185">Reference proteome</keyword>
<dbReference type="EMBL" id="JAIWYP010000008">
    <property type="protein sequence ID" value="KAH3785770.1"/>
    <property type="molecule type" value="Genomic_DNA"/>
</dbReference>
<proteinExistence type="predicted"/>
<gene>
    <name evidence="1" type="ORF">DPMN_163864</name>
</gene>
<name>A0A9D4ESL9_DREPO</name>
<dbReference type="Proteomes" id="UP000828390">
    <property type="component" value="Unassembled WGS sequence"/>
</dbReference>
<sequence>MHNLTYRPKVQLDDMPPTHVYVCSAELSKLGMSKTSSYQMTGQHGLFHEQHEAAYF</sequence>
<dbReference type="AlphaFoldDB" id="A0A9D4ESL9"/>
<accession>A0A9D4ESL9</accession>
<evidence type="ECO:0000313" key="1">
    <source>
        <dbReference type="EMBL" id="KAH3785770.1"/>
    </source>
</evidence>